<keyword evidence="4" id="KW-1185">Reference proteome</keyword>
<protein>
    <recommendedName>
        <fullName evidence="5">Cytochrome P450</fullName>
    </recommendedName>
</protein>
<name>A0A0V8IS38_9MICC</name>
<dbReference type="SUPFAM" id="SSF48264">
    <property type="entry name" value="Cytochrome P450"/>
    <property type="match status" value="1"/>
</dbReference>
<dbReference type="EMBL" id="LNQM01000002">
    <property type="protein sequence ID" value="KSU77570.1"/>
    <property type="molecule type" value="Genomic_DNA"/>
</dbReference>
<dbReference type="GO" id="GO:0004497">
    <property type="term" value="F:monooxygenase activity"/>
    <property type="evidence" value="ECO:0007669"/>
    <property type="project" value="UniProtKB-KW"/>
</dbReference>
<dbReference type="PANTHER" id="PTHR24301">
    <property type="entry name" value="THROMBOXANE-A SYNTHASE"/>
    <property type="match status" value="1"/>
</dbReference>
<evidence type="ECO:0000256" key="1">
    <source>
        <dbReference type="PIRSR" id="PIRSR602401-1"/>
    </source>
</evidence>
<comment type="similarity">
    <text evidence="2">Belongs to the cytochrome P450 family.</text>
</comment>
<dbReference type="InterPro" id="IPR036396">
    <property type="entry name" value="Cyt_P450_sf"/>
</dbReference>
<proteinExistence type="inferred from homology"/>
<dbReference type="GO" id="GO:0020037">
    <property type="term" value="F:heme binding"/>
    <property type="evidence" value="ECO:0007669"/>
    <property type="project" value="InterPro"/>
</dbReference>
<dbReference type="InterPro" id="IPR017972">
    <property type="entry name" value="Cyt_P450_CS"/>
</dbReference>
<evidence type="ECO:0008006" key="5">
    <source>
        <dbReference type="Google" id="ProtNLM"/>
    </source>
</evidence>
<reference evidence="3 4" key="1">
    <citation type="journal article" date="2014" name="Arch. Microbiol.">
        <title>Arthrobacter enclensis sp. nov., isolated from sediment sample.</title>
        <authorList>
            <person name="Dastager S.G."/>
            <person name="Liu Q."/>
            <person name="Tang S.K."/>
            <person name="Krishnamurthi S."/>
            <person name="Lee J.C."/>
            <person name="Li W.J."/>
        </authorList>
    </citation>
    <scope>NUCLEOTIDE SEQUENCE [LARGE SCALE GENOMIC DNA]</scope>
    <source>
        <strain evidence="3 4">NIO-1008</strain>
    </source>
</reference>
<dbReference type="GO" id="GO:0005506">
    <property type="term" value="F:iron ion binding"/>
    <property type="evidence" value="ECO:0007669"/>
    <property type="project" value="InterPro"/>
</dbReference>
<dbReference type="PRINTS" id="PR00463">
    <property type="entry name" value="EP450I"/>
</dbReference>
<keyword evidence="1 2" id="KW-0479">Metal-binding</keyword>
<feature type="binding site" description="axial binding residue" evidence="1">
    <location>
        <position position="404"/>
    </location>
    <ligand>
        <name>heme</name>
        <dbReference type="ChEBI" id="CHEBI:30413"/>
    </ligand>
    <ligandPart>
        <name>Fe</name>
        <dbReference type="ChEBI" id="CHEBI:18248"/>
    </ligandPart>
</feature>
<dbReference type="InterPro" id="IPR002401">
    <property type="entry name" value="Cyt_P450_E_grp-I"/>
</dbReference>
<dbReference type="PRINTS" id="PR00385">
    <property type="entry name" value="P450"/>
</dbReference>
<sequence length="465" mass="51052">MTAVTLEAPPPGLHTRNPLGALPAMRRDPLQLFESLAREHGSVAAFRLGPQPAVMVSGPEAVREVLVSRADDFDKGDIQRRAFTPALRNGLLIVEGDLHRVQRKLLVPHFQARRISNYVDIFAREAQRHADRLDDGSEVDLLAVMGGITRDVIGHLLWSRSLAEEAELAAAVTRVFEWEMRALFALVPVPLGIPTPANRQMNGDLRWVRGRIQAIIDERRAAGGEYNDLLDALLQARYDDGSAMSDDQLLDELITLWGAAHETSADAQFWTAALLATHPQVRDAVAAEADRVLGDRLPTADDLGRLPLAMAAFKEAMRLYPPAASLMREAVRDTTLGGYRIRKGTIVFISTYSMHRDPALYPAPELFDPERFLAGVDENGRPAAAPAERNGFGYLPFGAGRHVCIGSTLALTEGQVFTAVLARRLSFDLIDDGPVEPQLLINLRPRGTVRATVSRRVPARSENVA</sequence>
<dbReference type="OrthoDB" id="54272at2"/>
<organism evidence="3 4">
    <name type="scientific">Pseudarthrobacter enclensis</name>
    <dbReference type="NCBI Taxonomy" id="993070"/>
    <lineage>
        <taxon>Bacteria</taxon>
        <taxon>Bacillati</taxon>
        <taxon>Actinomycetota</taxon>
        <taxon>Actinomycetes</taxon>
        <taxon>Micrococcales</taxon>
        <taxon>Micrococcaceae</taxon>
        <taxon>Pseudarthrobacter</taxon>
    </lineage>
</organism>
<dbReference type="Pfam" id="PF00067">
    <property type="entry name" value="p450"/>
    <property type="match status" value="1"/>
</dbReference>
<keyword evidence="1 2" id="KW-0408">Iron</keyword>
<dbReference type="PROSITE" id="PS00086">
    <property type="entry name" value="CYTOCHROME_P450"/>
    <property type="match status" value="1"/>
</dbReference>
<dbReference type="Gene3D" id="1.10.630.10">
    <property type="entry name" value="Cytochrome P450"/>
    <property type="match status" value="1"/>
</dbReference>
<dbReference type="InterPro" id="IPR001128">
    <property type="entry name" value="Cyt_P450"/>
</dbReference>
<dbReference type="STRING" id="993070.AS031_05685"/>
<keyword evidence="1 2" id="KW-0349">Heme</keyword>
<keyword evidence="2" id="KW-0560">Oxidoreductase</keyword>
<dbReference type="PANTHER" id="PTHR24301:SF2">
    <property type="entry name" value="THROMBOXANE-A SYNTHASE"/>
    <property type="match status" value="1"/>
</dbReference>
<accession>A0A0V8IS38</accession>
<keyword evidence="2" id="KW-0503">Monooxygenase</keyword>
<dbReference type="RefSeq" id="WP_058267163.1">
    <property type="nucleotide sequence ID" value="NZ_FMAZ01000002.1"/>
</dbReference>
<evidence type="ECO:0000313" key="3">
    <source>
        <dbReference type="EMBL" id="KSU77570.1"/>
    </source>
</evidence>
<gene>
    <name evidence="3" type="ORF">AS031_05685</name>
</gene>
<dbReference type="GO" id="GO:0016705">
    <property type="term" value="F:oxidoreductase activity, acting on paired donors, with incorporation or reduction of molecular oxygen"/>
    <property type="evidence" value="ECO:0007669"/>
    <property type="project" value="InterPro"/>
</dbReference>
<dbReference type="Proteomes" id="UP000053199">
    <property type="component" value="Unassembled WGS sequence"/>
</dbReference>
<evidence type="ECO:0000256" key="2">
    <source>
        <dbReference type="RuleBase" id="RU000461"/>
    </source>
</evidence>
<evidence type="ECO:0000313" key="4">
    <source>
        <dbReference type="Proteomes" id="UP000053199"/>
    </source>
</evidence>
<dbReference type="AlphaFoldDB" id="A0A0V8IS38"/>
<comment type="caution">
    <text evidence="3">The sequence shown here is derived from an EMBL/GenBank/DDBJ whole genome shotgun (WGS) entry which is preliminary data.</text>
</comment>
<comment type="cofactor">
    <cofactor evidence="1">
        <name>heme</name>
        <dbReference type="ChEBI" id="CHEBI:30413"/>
    </cofactor>
</comment>